<dbReference type="InterPro" id="IPR035421">
    <property type="entry name" value="Terminase_6C"/>
</dbReference>
<dbReference type="Pfam" id="PF03237">
    <property type="entry name" value="Terminase_6N"/>
    <property type="match status" value="1"/>
</dbReference>
<feature type="domain" description="Terminase large subunit gp17-like C-terminal" evidence="2">
    <location>
        <begin position="216"/>
        <end position="363"/>
    </location>
</feature>
<comment type="caution">
    <text evidence="3">The sequence shown here is derived from an EMBL/GenBank/DDBJ whole genome shotgun (WGS) entry which is preliminary data.</text>
</comment>
<dbReference type="Gene3D" id="3.40.50.300">
    <property type="entry name" value="P-loop containing nucleotide triphosphate hydrolases"/>
    <property type="match status" value="1"/>
</dbReference>
<dbReference type="STRING" id="1280950.HJO_00305"/>
<dbReference type="AlphaFoldDB" id="A0A059FTD9"/>
<sequence>MGGRGAGKTRAGAEWVRMAVRAGCRRVALVGPALSDVREVMIEGPSGLRHLKGAGGTPVYEVSRRRLVWPNGAEAFVFSAEDPDSLRGPQFDAAWCDEVGAWAKGDAVWDTLQMGLRLGPGPRCVATTTPRPVDLVKRLVGAPDSRVTRSATRENAVNLSPGFVAAMEAAYAGSSLARQELMGDLLEDPKGALFVRSMLDRNRVFAAPGMADIVVAVDPPATSGPRADACGIVAAGVAEAAGFGRRCFVLGDASAPGLRPADWAGRAVSLAEAVGASMIIAEANQGGEMVRQTLVSSGCRLPVRLVHARLGKRARALPVALLYEQGKVAHVGLLATLEDQMCRFGADGFAGSPDRVDALVWAVWALMLERGEGPRIRAL</sequence>
<dbReference type="eggNOG" id="COG5323">
    <property type="taxonomic scope" value="Bacteria"/>
</dbReference>
<evidence type="ECO:0000313" key="4">
    <source>
        <dbReference type="Proteomes" id="UP000025171"/>
    </source>
</evidence>
<organism evidence="3 4">
    <name type="scientific">Hyphomonas johnsonii MHS-2</name>
    <dbReference type="NCBI Taxonomy" id="1280950"/>
    <lineage>
        <taxon>Bacteria</taxon>
        <taxon>Pseudomonadati</taxon>
        <taxon>Pseudomonadota</taxon>
        <taxon>Alphaproteobacteria</taxon>
        <taxon>Hyphomonadales</taxon>
        <taxon>Hyphomonadaceae</taxon>
        <taxon>Hyphomonas</taxon>
    </lineage>
</organism>
<accession>A0A059FTD9</accession>
<protein>
    <recommendedName>
        <fullName evidence="2">Terminase large subunit gp17-like C-terminal domain-containing protein</fullName>
    </recommendedName>
</protein>
<evidence type="ECO:0000313" key="3">
    <source>
        <dbReference type="EMBL" id="KCZ93771.1"/>
    </source>
</evidence>
<evidence type="ECO:0000256" key="1">
    <source>
        <dbReference type="ARBA" id="ARBA00022612"/>
    </source>
</evidence>
<keyword evidence="4" id="KW-1185">Reference proteome</keyword>
<reference evidence="3 4" key="1">
    <citation type="journal article" date="2014" name="Antonie Van Leeuwenhoek">
        <title>Hyphomonas beringensis sp. nov. and Hyphomonas chukchiensis sp. nov., isolated from surface seawater of the Bering Sea and Chukchi Sea.</title>
        <authorList>
            <person name="Li C."/>
            <person name="Lai Q."/>
            <person name="Li G."/>
            <person name="Dong C."/>
            <person name="Wang J."/>
            <person name="Liao Y."/>
            <person name="Shao Z."/>
        </authorList>
    </citation>
    <scope>NUCLEOTIDE SEQUENCE [LARGE SCALE GENOMIC DNA]</scope>
    <source>
        <strain evidence="3 4">MHS-2</strain>
    </source>
</reference>
<dbReference type="Pfam" id="PF17289">
    <property type="entry name" value="Terminase_6C"/>
    <property type="match status" value="1"/>
</dbReference>
<dbReference type="PATRIC" id="fig|1280950.3.peg.62"/>
<dbReference type="InterPro" id="IPR027417">
    <property type="entry name" value="P-loop_NTPase"/>
</dbReference>
<evidence type="ECO:0000259" key="2">
    <source>
        <dbReference type="Pfam" id="PF17289"/>
    </source>
</evidence>
<gene>
    <name evidence="3" type="ORF">HJO_00305</name>
</gene>
<dbReference type="EMBL" id="ARYK01000001">
    <property type="protein sequence ID" value="KCZ93771.1"/>
    <property type="molecule type" value="Genomic_DNA"/>
</dbReference>
<proteinExistence type="predicted"/>
<dbReference type="Proteomes" id="UP000025171">
    <property type="component" value="Unassembled WGS sequence"/>
</dbReference>
<name>A0A059FTD9_9PROT</name>
<keyword evidence="1" id="KW-1188">Viral release from host cell</keyword>